<proteinExistence type="predicted"/>
<comment type="caution">
    <text evidence="2">The sequence shown here is derived from an EMBL/GenBank/DDBJ whole genome shotgun (WGS) entry which is preliminary data.</text>
</comment>
<dbReference type="SUPFAM" id="SSF54060">
    <property type="entry name" value="His-Me finger endonucleases"/>
    <property type="match status" value="1"/>
</dbReference>
<dbReference type="EMBL" id="VSSQ01072954">
    <property type="protein sequence ID" value="MPN24185.1"/>
    <property type="molecule type" value="Genomic_DNA"/>
</dbReference>
<evidence type="ECO:0000259" key="1">
    <source>
        <dbReference type="Pfam" id="PF13392"/>
    </source>
</evidence>
<organism evidence="2">
    <name type="scientific">bioreactor metagenome</name>
    <dbReference type="NCBI Taxonomy" id="1076179"/>
    <lineage>
        <taxon>unclassified sequences</taxon>
        <taxon>metagenomes</taxon>
        <taxon>ecological metagenomes</taxon>
    </lineage>
</organism>
<sequence length="193" mass="22708">MISQDIADKFGCSLYSIYNKAYSLGLEKDKEFMANHFKGKAMDPNHGGRKYHFEKGHEPFNKGMKLDEYMSPEAIEKSKATRFQSGHKPHNTGRDGEVRWRPNCGYYYIRIKEGHWMEYHRYLWEQKNGPIPKGYNIFFKDGNRRNCTIENLECISNAELARRNTIHNYPSEVKDLFRLRSSLSKAIKKSENI</sequence>
<accession>A0A645GC09</accession>
<gene>
    <name evidence="2" type="ORF">SDC9_171579</name>
</gene>
<name>A0A645GC09_9ZZZZ</name>
<dbReference type="AlphaFoldDB" id="A0A645GC09"/>
<feature type="domain" description="HNH nuclease" evidence="1">
    <location>
        <begin position="120"/>
        <end position="162"/>
    </location>
</feature>
<dbReference type="Gene3D" id="3.90.75.20">
    <property type="match status" value="1"/>
</dbReference>
<dbReference type="Pfam" id="PF13392">
    <property type="entry name" value="HNH_3"/>
    <property type="match status" value="1"/>
</dbReference>
<protein>
    <recommendedName>
        <fullName evidence="1">HNH nuclease domain-containing protein</fullName>
    </recommendedName>
</protein>
<evidence type="ECO:0000313" key="2">
    <source>
        <dbReference type="EMBL" id="MPN24185.1"/>
    </source>
</evidence>
<dbReference type="InterPro" id="IPR003615">
    <property type="entry name" value="HNH_nuc"/>
</dbReference>
<reference evidence="2" key="1">
    <citation type="submission" date="2019-08" db="EMBL/GenBank/DDBJ databases">
        <authorList>
            <person name="Kucharzyk K."/>
            <person name="Murdoch R.W."/>
            <person name="Higgins S."/>
            <person name="Loffler F."/>
        </authorList>
    </citation>
    <scope>NUCLEOTIDE SEQUENCE</scope>
</reference>
<dbReference type="InterPro" id="IPR044925">
    <property type="entry name" value="His-Me_finger_sf"/>
</dbReference>